<dbReference type="Pfam" id="PF00512">
    <property type="entry name" value="HisKA"/>
    <property type="match status" value="1"/>
</dbReference>
<dbReference type="SMART" id="SM00387">
    <property type="entry name" value="HATPase_c"/>
    <property type="match status" value="1"/>
</dbReference>
<dbReference type="Proteomes" id="UP000294593">
    <property type="component" value="Unassembled WGS sequence"/>
</dbReference>
<feature type="modified residue" description="4-aspartylphosphate" evidence="12">
    <location>
        <position position="712"/>
    </location>
</feature>
<evidence type="ECO:0000256" key="7">
    <source>
        <dbReference type="ARBA" id="ARBA00022741"/>
    </source>
</evidence>
<dbReference type="SMART" id="SM00388">
    <property type="entry name" value="HisKA"/>
    <property type="match status" value="1"/>
</dbReference>
<dbReference type="Pfam" id="PF00672">
    <property type="entry name" value="HAMP"/>
    <property type="match status" value="1"/>
</dbReference>
<dbReference type="InterPro" id="IPR036097">
    <property type="entry name" value="HisK_dim/P_sf"/>
</dbReference>
<dbReference type="NCBIfam" id="TIGR00229">
    <property type="entry name" value="sensory_box"/>
    <property type="match status" value="1"/>
</dbReference>
<evidence type="ECO:0000256" key="11">
    <source>
        <dbReference type="ARBA" id="ARBA00023136"/>
    </source>
</evidence>
<dbReference type="CDD" id="cd16922">
    <property type="entry name" value="HATPase_EvgS-ArcB-TorS-like"/>
    <property type="match status" value="1"/>
</dbReference>
<dbReference type="CDD" id="cd00130">
    <property type="entry name" value="PAS"/>
    <property type="match status" value="1"/>
</dbReference>
<dbReference type="PROSITE" id="PS50109">
    <property type="entry name" value="HIS_KIN"/>
    <property type="match status" value="1"/>
</dbReference>
<dbReference type="Pfam" id="PF02518">
    <property type="entry name" value="HATPase_c"/>
    <property type="match status" value="1"/>
</dbReference>
<dbReference type="PANTHER" id="PTHR43047">
    <property type="entry name" value="TWO-COMPONENT HISTIDINE PROTEIN KINASE"/>
    <property type="match status" value="1"/>
</dbReference>
<keyword evidence="6" id="KW-0808">Transferase</keyword>
<evidence type="ECO:0000259" key="13">
    <source>
        <dbReference type="PROSITE" id="PS50109"/>
    </source>
</evidence>
<feature type="domain" description="HAMP" evidence="15">
    <location>
        <begin position="201"/>
        <end position="253"/>
    </location>
</feature>
<comment type="subcellular location">
    <subcellularLocation>
        <location evidence="2">Cell membrane</location>
    </subcellularLocation>
</comment>
<dbReference type="SUPFAM" id="SSF52172">
    <property type="entry name" value="CheY-like"/>
    <property type="match status" value="1"/>
</dbReference>
<dbReference type="PANTHER" id="PTHR43047:SF72">
    <property type="entry name" value="OSMOSENSING HISTIDINE PROTEIN KINASE SLN1"/>
    <property type="match status" value="1"/>
</dbReference>
<keyword evidence="4" id="KW-1003">Cell membrane</keyword>
<dbReference type="GO" id="GO:0005524">
    <property type="term" value="F:ATP binding"/>
    <property type="evidence" value="ECO:0007669"/>
    <property type="project" value="UniProtKB-KW"/>
</dbReference>
<comment type="catalytic activity">
    <reaction evidence="1">
        <text>ATP + protein L-histidine = ADP + protein N-phospho-L-histidine.</text>
        <dbReference type="EC" id="2.7.13.3"/>
    </reaction>
</comment>
<dbReference type="GO" id="GO:0000155">
    <property type="term" value="F:phosphorelay sensor kinase activity"/>
    <property type="evidence" value="ECO:0007669"/>
    <property type="project" value="InterPro"/>
</dbReference>
<evidence type="ECO:0000256" key="6">
    <source>
        <dbReference type="ARBA" id="ARBA00022679"/>
    </source>
</evidence>
<evidence type="ECO:0000256" key="4">
    <source>
        <dbReference type="ARBA" id="ARBA00022475"/>
    </source>
</evidence>
<name>A0A4R6R824_9BURK</name>
<reference evidence="16 17" key="1">
    <citation type="submission" date="2019-03" db="EMBL/GenBank/DDBJ databases">
        <title>Genomic Encyclopedia of Type Strains, Phase IV (KMG-IV): sequencing the most valuable type-strain genomes for metagenomic binning, comparative biology and taxonomic classification.</title>
        <authorList>
            <person name="Goeker M."/>
        </authorList>
    </citation>
    <scope>NUCLEOTIDE SEQUENCE [LARGE SCALE GENOMIC DNA]</scope>
    <source>
        <strain evidence="16 17">DSM 11901</strain>
    </source>
</reference>
<evidence type="ECO:0000256" key="8">
    <source>
        <dbReference type="ARBA" id="ARBA00022777"/>
    </source>
</evidence>
<keyword evidence="5 12" id="KW-0597">Phosphoprotein</keyword>
<dbReference type="SUPFAM" id="SSF55874">
    <property type="entry name" value="ATPase domain of HSP90 chaperone/DNA topoisomerase II/histidine kinase"/>
    <property type="match status" value="1"/>
</dbReference>
<dbReference type="RefSeq" id="WP_133609164.1">
    <property type="nucleotide sequence ID" value="NZ_SNXW01000006.1"/>
</dbReference>
<dbReference type="SUPFAM" id="SSF55785">
    <property type="entry name" value="PYP-like sensor domain (PAS domain)"/>
    <property type="match status" value="1"/>
</dbReference>
<evidence type="ECO:0000256" key="5">
    <source>
        <dbReference type="ARBA" id="ARBA00022553"/>
    </source>
</evidence>
<evidence type="ECO:0000313" key="17">
    <source>
        <dbReference type="Proteomes" id="UP000294593"/>
    </source>
</evidence>
<dbReference type="Gene3D" id="1.10.287.130">
    <property type="match status" value="1"/>
</dbReference>
<comment type="caution">
    <text evidence="16">The sequence shown here is derived from an EMBL/GenBank/DDBJ whole genome shotgun (WGS) entry which is preliminary data.</text>
</comment>
<dbReference type="InterPro" id="IPR001789">
    <property type="entry name" value="Sig_transdc_resp-reg_receiver"/>
</dbReference>
<evidence type="ECO:0000256" key="1">
    <source>
        <dbReference type="ARBA" id="ARBA00000085"/>
    </source>
</evidence>
<feature type="domain" description="Histidine kinase" evidence="13">
    <location>
        <begin position="404"/>
        <end position="620"/>
    </location>
</feature>
<dbReference type="InterPro" id="IPR004358">
    <property type="entry name" value="Sig_transdc_His_kin-like_C"/>
</dbReference>
<dbReference type="CDD" id="cd06225">
    <property type="entry name" value="HAMP"/>
    <property type="match status" value="1"/>
</dbReference>
<dbReference type="CDD" id="cd00082">
    <property type="entry name" value="HisKA"/>
    <property type="match status" value="1"/>
</dbReference>
<proteinExistence type="predicted"/>
<dbReference type="Gene3D" id="3.30.565.10">
    <property type="entry name" value="Histidine kinase-like ATPase, C-terminal domain"/>
    <property type="match status" value="1"/>
</dbReference>
<keyword evidence="7" id="KW-0547">Nucleotide-binding</keyword>
<dbReference type="SUPFAM" id="SSF158472">
    <property type="entry name" value="HAMP domain-like"/>
    <property type="match status" value="1"/>
</dbReference>
<dbReference type="OrthoDB" id="9810730at2"/>
<dbReference type="SMART" id="SM00304">
    <property type="entry name" value="HAMP"/>
    <property type="match status" value="1"/>
</dbReference>
<gene>
    <name evidence="16" type="ORF">EV672_1066</name>
</gene>
<evidence type="ECO:0000313" key="16">
    <source>
        <dbReference type="EMBL" id="TDP82052.1"/>
    </source>
</evidence>
<keyword evidence="8" id="KW-0418">Kinase</keyword>
<evidence type="ECO:0000256" key="2">
    <source>
        <dbReference type="ARBA" id="ARBA00004236"/>
    </source>
</evidence>
<accession>A0A4R6R824</accession>
<dbReference type="Pfam" id="PF08448">
    <property type="entry name" value="PAS_4"/>
    <property type="match status" value="1"/>
</dbReference>
<dbReference type="InterPro" id="IPR035965">
    <property type="entry name" value="PAS-like_dom_sf"/>
</dbReference>
<evidence type="ECO:0000256" key="9">
    <source>
        <dbReference type="ARBA" id="ARBA00022840"/>
    </source>
</evidence>
<dbReference type="FunFam" id="3.30.565.10:FF:000023">
    <property type="entry name" value="PAS domain-containing sensor histidine kinase"/>
    <property type="match status" value="1"/>
</dbReference>
<evidence type="ECO:0000256" key="10">
    <source>
        <dbReference type="ARBA" id="ARBA00023012"/>
    </source>
</evidence>
<dbReference type="GO" id="GO:0009927">
    <property type="term" value="F:histidine phosphotransfer kinase activity"/>
    <property type="evidence" value="ECO:0007669"/>
    <property type="project" value="TreeGrafter"/>
</dbReference>
<dbReference type="InterPro" id="IPR036890">
    <property type="entry name" value="HATPase_C_sf"/>
</dbReference>
<dbReference type="InterPro" id="IPR011006">
    <property type="entry name" value="CheY-like_superfamily"/>
</dbReference>
<keyword evidence="9" id="KW-0067">ATP-binding</keyword>
<protein>
    <recommendedName>
        <fullName evidence="3">histidine kinase</fullName>
        <ecNumber evidence="3">2.7.13.3</ecNumber>
    </recommendedName>
</protein>
<dbReference type="SMART" id="SM00448">
    <property type="entry name" value="REC"/>
    <property type="match status" value="1"/>
</dbReference>
<keyword evidence="11" id="KW-0472">Membrane</keyword>
<feature type="domain" description="Response regulatory" evidence="14">
    <location>
        <begin position="662"/>
        <end position="779"/>
    </location>
</feature>
<dbReference type="InterPro" id="IPR003660">
    <property type="entry name" value="HAMP_dom"/>
</dbReference>
<dbReference type="PROSITE" id="PS50885">
    <property type="entry name" value="HAMP"/>
    <property type="match status" value="1"/>
</dbReference>
<dbReference type="InterPro" id="IPR005467">
    <property type="entry name" value="His_kinase_dom"/>
</dbReference>
<dbReference type="PROSITE" id="PS50110">
    <property type="entry name" value="RESPONSE_REGULATORY"/>
    <property type="match status" value="1"/>
</dbReference>
<dbReference type="Gene3D" id="3.40.50.2300">
    <property type="match status" value="1"/>
</dbReference>
<dbReference type="EC" id="2.7.13.3" evidence="3"/>
<dbReference type="EMBL" id="SNXW01000006">
    <property type="protein sequence ID" value="TDP82052.1"/>
    <property type="molecule type" value="Genomic_DNA"/>
</dbReference>
<dbReference type="InterPro" id="IPR003594">
    <property type="entry name" value="HATPase_dom"/>
</dbReference>
<evidence type="ECO:0000259" key="15">
    <source>
        <dbReference type="PROSITE" id="PS50885"/>
    </source>
</evidence>
<dbReference type="Gene3D" id="3.30.450.20">
    <property type="entry name" value="PAS domain"/>
    <property type="match status" value="1"/>
</dbReference>
<dbReference type="Pfam" id="PF00072">
    <property type="entry name" value="Response_reg"/>
    <property type="match status" value="1"/>
</dbReference>
<dbReference type="InterPro" id="IPR003661">
    <property type="entry name" value="HisK_dim/P_dom"/>
</dbReference>
<evidence type="ECO:0000256" key="12">
    <source>
        <dbReference type="PROSITE-ProRule" id="PRU00169"/>
    </source>
</evidence>
<evidence type="ECO:0000259" key="14">
    <source>
        <dbReference type="PROSITE" id="PS50110"/>
    </source>
</evidence>
<keyword evidence="10" id="KW-0902">Two-component regulatory system</keyword>
<sequence length="788" mass="85814">MNIRSLRVFLPLALLALMLLTGAVSVVLSLQQQQRHLTEEARLSVLADVSRLVRLTSEGMGSTSSLVAAEVAQIASRPQVHRVLLLDERGTVLNAQRAAWRGRSLKEVAPELVGERLQQATHSRMPQWHMQPDGSRMDAVQSFELPLQNDELRSSRRGLVYVAYDLREQRAAATRSEVQARLPELAGLLAVFLLMAWWLGRHVTQPLARLDAAAKALRASDLSVPVPRGGFLEIDQLAGGLEALRQELSATWHAIPDLLFELDARGRYLRVLAVRPELVVQAPQSLLGRTVHEVMPADAAQAIQQALDDAAVSGAVWGREFALQVPAGQRWFEVSVARKTAPDHGSPTFLLISRDITERKEATVSLQQLNEALEQRVQSRTAELLGAKNEAERANDSKSEFLSRMSHELRTPLNAILGFGQLLELSAQEPKQQRQVGHILSAGKHLLSLINEILDLSRVESGQMTLSLEPVPVAELVEESLALVRPLAESHGIQLAPVPTLPSGSRVRADRTRLRQVLINLLSNGIKYNRQGGALSVHIEVQADTVRLGVQDSGMGLSAEQQARLFTPFERLDADDRQIEGTGIGLALSKRLVDMMGGHIGVDSEPGQGSTFWVQLPRSEDGAVISGAPGDTPGNAPQHPLTAWGSNAHLQHAQAAQRPDCTVLCVEDNELNLQLIDHLLGRQPGIHLLCASEPRQGLRMAHELRPHIILLDINLPEMDGYEVIARLRSDPATATIPVLAVTANAMPGDAARARSAGFASYITKPINVATLLAEVERLRPAAPPAAGL</sequence>
<evidence type="ECO:0000256" key="3">
    <source>
        <dbReference type="ARBA" id="ARBA00012438"/>
    </source>
</evidence>
<dbReference type="InterPro" id="IPR000014">
    <property type="entry name" value="PAS"/>
</dbReference>
<dbReference type="PRINTS" id="PR00344">
    <property type="entry name" value="BCTRLSENSOR"/>
</dbReference>
<dbReference type="SUPFAM" id="SSF47384">
    <property type="entry name" value="Homodimeric domain of signal transducing histidine kinase"/>
    <property type="match status" value="1"/>
</dbReference>
<dbReference type="AlphaFoldDB" id="A0A4R6R824"/>
<keyword evidence="17" id="KW-1185">Reference proteome</keyword>
<dbReference type="InterPro" id="IPR013656">
    <property type="entry name" value="PAS_4"/>
</dbReference>
<dbReference type="GO" id="GO:0005886">
    <property type="term" value="C:plasma membrane"/>
    <property type="evidence" value="ECO:0007669"/>
    <property type="project" value="UniProtKB-SubCell"/>
</dbReference>
<dbReference type="Gene3D" id="6.10.340.10">
    <property type="match status" value="1"/>
</dbReference>
<organism evidence="16 17">
    <name type="scientific">Aquabacterium commune</name>
    <dbReference type="NCBI Taxonomy" id="70586"/>
    <lineage>
        <taxon>Bacteria</taxon>
        <taxon>Pseudomonadati</taxon>
        <taxon>Pseudomonadota</taxon>
        <taxon>Betaproteobacteria</taxon>
        <taxon>Burkholderiales</taxon>
        <taxon>Aquabacterium</taxon>
    </lineage>
</organism>